<dbReference type="STRING" id="395963.Bind_2975"/>
<dbReference type="SUPFAM" id="SSF51197">
    <property type="entry name" value="Clavaminate synthase-like"/>
    <property type="match status" value="1"/>
</dbReference>
<dbReference type="Pfam" id="PF05721">
    <property type="entry name" value="PhyH"/>
    <property type="match status" value="1"/>
</dbReference>
<accession>B2IL01</accession>
<dbReference type="RefSeq" id="WP_012385890.1">
    <property type="nucleotide sequence ID" value="NC_010581.1"/>
</dbReference>
<gene>
    <name evidence="1" type="ordered locus">Bind_2975</name>
</gene>
<dbReference type="InterPro" id="IPR008775">
    <property type="entry name" value="Phytyl_CoA_dOase-like"/>
</dbReference>
<dbReference type="eggNOG" id="COG5285">
    <property type="taxonomic scope" value="Bacteria"/>
</dbReference>
<evidence type="ECO:0000313" key="1">
    <source>
        <dbReference type="EMBL" id="ACB96541.1"/>
    </source>
</evidence>
<dbReference type="Gene3D" id="2.60.120.620">
    <property type="entry name" value="q2cbj1_9rhob like domain"/>
    <property type="match status" value="1"/>
</dbReference>
<organism evidence="1 2">
    <name type="scientific">Beijerinckia indica subsp. indica (strain ATCC 9039 / DSM 1715 / NCIMB 8712)</name>
    <dbReference type="NCBI Taxonomy" id="395963"/>
    <lineage>
        <taxon>Bacteria</taxon>
        <taxon>Pseudomonadati</taxon>
        <taxon>Pseudomonadota</taxon>
        <taxon>Alphaproteobacteria</taxon>
        <taxon>Hyphomicrobiales</taxon>
        <taxon>Beijerinckiaceae</taxon>
        <taxon>Beijerinckia</taxon>
    </lineage>
</organism>
<name>B2IL01_BEII9</name>
<evidence type="ECO:0000313" key="2">
    <source>
        <dbReference type="Proteomes" id="UP000001695"/>
    </source>
</evidence>
<dbReference type="HOGENOM" id="CLU_047725_3_0_5"/>
<dbReference type="OrthoDB" id="9796766at2"/>
<dbReference type="AlphaFoldDB" id="B2IL01"/>
<sequence length="298" mass="33281">MRYDDLAINSLVDTAYENMMSVGYTILPKLIQTEVISQLNETFDPIFETTPFCVGGFYGERTKRFGSLLRRSITTADLIQHPVIIGLAQKILGQWCDNIQLNLGQAIEIHSGALQQFPHRDQDMWRTTPGQEYLINVMWPLSPFHAANGATLIWPHSHGKYAAEGATLCEPIVAECNPTDAIVFLGSTLHGGGSNITASPRRGIIISYCLGWLKPYENQWLVYPPEIARNFPHQLAQLVGYRQHRPNLGNVEGRCPSTLLWQQENDNLAATDALRPDQEMAVADFISSQHAAEKHSIA</sequence>
<keyword evidence="2" id="KW-1185">Reference proteome</keyword>
<dbReference type="KEGG" id="bid:Bind_2975"/>
<dbReference type="Proteomes" id="UP000001695">
    <property type="component" value="Chromosome"/>
</dbReference>
<dbReference type="GO" id="GO:0016706">
    <property type="term" value="F:2-oxoglutarate-dependent dioxygenase activity"/>
    <property type="evidence" value="ECO:0007669"/>
    <property type="project" value="UniProtKB-ARBA"/>
</dbReference>
<keyword evidence="1" id="KW-0560">Oxidoreductase</keyword>
<reference evidence="1 2" key="2">
    <citation type="journal article" date="2010" name="J. Bacteriol.">
        <title>Complete genome sequence of Beijerinckia indica subsp. indica.</title>
        <authorList>
            <person name="Tamas I."/>
            <person name="Dedysh S.N."/>
            <person name="Liesack W."/>
            <person name="Stott M.B."/>
            <person name="Alam M."/>
            <person name="Murrell J.C."/>
            <person name="Dunfield P.F."/>
        </authorList>
    </citation>
    <scope>NUCLEOTIDE SEQUENCE [LARGE SCALE GENOMIC DNA]</scope>
    <source>
        <strain evidence="2">ATCC 9039 / DSM 1715 / NCIMB 8712</strain>
    </source>
</reference>
<proteinExistence type="predicted"/>
<dbReference type="EMBL" id="CP001016">
    <property type="protein sequence ID" value="ACB96541.1"/>
    <property type="molecule type" value="Genomic_DNA"/>
</dbReference>
<protein>
    <submittedName>
        <fullName evidence="1">Phytanoyl-CoA dioxygenase</fullName>
    </submittedName>
</protein>
<keyword evidence="1" id="KW-0223">Dioxygenase</keyword>
<reference evidence="2" key="1">
    <citation type="submission" date="2008-03" db="EMBL/GenBank/DDBJ databases">
        <title>Complete sequence of chromosome of Beijerinckia indica subsp. indica ATCC 9039.</title>
        <authorList>
            <consortium name="US DOE Joint Genome Institute"/>
            <person name="Copeland A."/>
            <person name="Lucas S."/>
            <person name="Lapidus A."/>
            <person name="Glavina del Rio T."/>
            <person name="Dalin E."/>
            <person name="Tice H."/>
            <person name="Bruce D."/>
            <person name="Goodwin L."/>
            <person name="Pitluck S."/>
            <person name="LaButti K."/>
            <person name="Schmutz J."/>
            <person name="Larimer F."/>
            <person name="Land M."/>
            <person name="Hauser L."/>
            <person name="Kyrpides N."/>
            <person name="Mikhailova N."/>
            <person name="Dunfield P.F."/>
            <person name="Dedysh S.N."/>
            <person name="Liesack W."/>
            <person name="Saw J.H."/>
            <person name="Alam M."/>
            <person name="Chen Y."/>
            <person name="Murrell J.C."/>
            <person name="Richardson P."/>
        </authorList>
    </citation>
    <scope>NUCLEOTIDE SEQUENCE [LARGE SCALE GENOMIC DNA]</scope>
    <source>
        <strain evidence="2">ATCC 9039 / DSM 1715 / NCIMB 8712</strain>
    </source>
</reference>